<dbReference type="ESTHER" id="9bact-a0a1m7fcw6">
    <property type="family name" value="VirJ"/>
</dbReference>
<dbReference type="Pfam" id="PF06057">
    <property type="entry name" value="VirJ"/>
    <property type="match status" value="1"/>
</dbReference>
<keyword evidence="3" id="KW-1185">Reference proteome</keyword>
<dbReference type="InterPro" id="IPR010333">
    <property type="entry name" value="VirJ"/>
</dbReference>
<feature type="domain" description="Bacterial virulence" evidence="1">
    <location>
        <begin position="64"/>
        <end position="245"/>
    </location>
</feature>
<dbReference type="Gene3D" id="3.40.50.1820">
    <property type="entry name" value="alpha/beta hydrolase"/>
    <property type="match status" value="1"/>
</dbReference>
<dbReference type="InterPro" id="IPR029058">
    <property type="entry name" value="AB_hydrolase_fold"/>
</dbReference>
<dbReference type="STRING" id="1419482.SAMN05444266_10678"/>
<gene>
    <name evidence="2" type="ORF">SAMN05444266_10678</name>
</gene>
<dbReference type="OrthoDB" id="641022at2"/>
<accession>A0A1M7FCW6</accession>
<sequence length="248" mass="27315">MNNARKTLFHRRTAMNMTSRYFTIIFTALLLLAGVHQAGAQSIPGNLPVQVKAPPAGATSPLIFYITGDGGMKKFSANVIDEFQKRTYPVVALNALKYFWNKKTPVQAATDVANLIRYYQAQWNTHQGIILIGYSLGADVMPFIYTHLPAAMVAEVQHVVLLSPSRFTDMEVHLSDMLGKGGNKGMSVPAEINKISRPLLLVFGEEEKDFNLSELTIPHYKKLILPGGHSYDEDAAGVANRLIAGFAH</sequence>
<dbReference type="SUPFAM" id="SSF53474">
    <property type="entry name" value="alpha/beta-Hydrolases"/>
    <property type="match status" value="1"/>
</dbReference>
<dbReference type="AlphaFoldDB" id="A0A1M7FCW6"/>
<reference evidence="2 3" key="1">
    <citation type="submission" date="2016-11" db="EMBL/GenBank/DDBJ databases">
        <authorList>
            <person name="Jaros S."/>
            <person name="Januszkiewicz K."/>
            <person name="Wedrychowicz H."/>
        </authorList>
    </citation>
    <scope>NUCLEOTIDE SEQUENCE [LARGE SCALE GENOMIC DNA]</scope>
    <source>
        <strain evidence="2 3">DSM 27406</strain>
    </source>
</reference>
<protein>
    <submittedName>
        <fullName evidence="2">Virulence protein (VirJ)</fullName>
    </submittedName>
</protein>
<dbReference type="EMBL" id="FRBL01000006">
    <property type="protein sequence ID" value="SHM01507.1"/>
    <property type="molecule type" value="Genomic_DNA"/>
</dbReference>
<evidence type="ECO:0000313" key="2">
    <source>
        <dbReference type="EMBL" id="SHM01507.1"/>
    </source>
</evidence>
<organism evidence="2 3">
    <name type="scientific">Chitinophaga jiangningensis</name>
    <dbReference type="NCBI Taxonomy" id="1419482"/>
    <lineage>
        <taxon>Bacteria</taxon>
        <taxon>Pseudomonadati</taxon>
        <taxon>Bacteroidota</taxon>
        <taxon>Chitinophagia</taxon>
        <taxon>Chitinophagales</taxon>
        <taxon>Chitinophagaceae</taxon>
        <taxon>Chitinophaga</taxon>
    </lineage>
</organism>
<proteinExistence type="predicted"/>
<evidence type="ECO:0000313" key="3">
    <source>
        <dbReference type="Proteomes" id="UP000184420"/>
    </source>
</evidence>
<evidence type="ECO:0000259" key="1">
    <source>
        <dbReference type="Pfam" id="PF06057"/>
    </source>
</evidence>
<name>A0A1M7FCW6_9BACT</name>
<dbReference type="Proteomes" id="UP000184420">
    <property type="component" value="Unassembled WGS sequence"/>
</dbReference>